<evidence type="ECO:0000256" key="1">
    <source>
        <dbReference type="SAM" id="MobiDB-lite"/>
    </source>
</evidence>
<dbReference type="AlphaFoldDB" id="A0A0A9BYS7"/>
<proteinExistence type="predicted"/>
<evidence type="ECO:0000313" key="2">
    <source>
        <dbReference type="EMBL" id="JAD69169.1"/>
    </source>
</evidence>
<organism evidence="2">
    <name type="scientific">Arundo donax</name>
    <name type="common">Giant reed</name>
    <name type="synonym">Donax arundinaceus</name>
    <dbReference type="NCBI Taxonomy" id="35708"/>
    <lineage>
        <taxon>Eukaryota</taxon>
        <taxon>Viridiplantae</taxon>
        <taxon>Streptophyta</taxon>
        <taxon>Embryophyta</taxon>
        <taxon>Tracheophyta</taxon>
        <taxon>Spermatophyta</taxon>
        <taxon>Magnoliopsida</taxon>
        <taxon>Liliopsida</taxon>
        <taxon>Poales</taxon>
        <taxon>Poaceae</taxon>
        <taxon>PACMAD clade</taxon>
        <taxon>Arundinoideae</taxon>
        <taxon>Arundineae</taxon>
        <taxon>Arundo</taxon>
    </lineage>
</organism>
<dbReference type="EMBL" id="GBRH01228726">
    <property type="protein sequence ID" value="JAD69169.1"/>
    <property type="molecule type" value="Transcribed_RNA"/>
</dbReference>
<reference evidence="2" key="1">
    <citation type="submission" date="2014-09" db="EMBL/GenBank/DDBJ databases">
        <authorList>
            <person name="Magalhaes I.L.F."/>
            <person name="Oliveira U."/>
            <person name="Santos F.R."/>
            <person name="Vidigal T.H.D.A."/>
            <person name="Brescovit A.D."/>
            <person name="Santos A.J."/>
        </authorList>
    </citation>
    <scope>NUCLEOTIDE SEQUENCE</scope>
    <source>
        <tissue evidence="2">Shoot tissue taken approximately 20 cm above the soil surface</tissue>
    </source>
</reference>
<accession>A0A0A9BYS7</accession>
<name>A0A0A9BYS7_ARUDO</name>
<feature type="region of interest" description="Disordered" evidence="1">
    <location>
        <begin position="1"/>
        <end position="25"/>
    </location>
</feature>
<protein>
    <submittedName>
        <fullName evidence="2">Uncharacterized protein</fullName>
    </submittedName>
</protein>
<sequence>MTAARAGPRRPGLRNDDGDVEGIYNGDWQRRGEVEEAGETALLCVCMHGRDVYRTVEIFAL</sequence>
<reference evidence="2" key="2">
    <citation type="journal article" date="2015" name="Data Brief">
        <title>Shoot transcriptome of the giant reed, Arundo donax.</title>
        <authorList>
            <person name="Barrero R.A."/>
            <person name="Guerrero F.D."/>
            <person name="Moolhuijzen P."/>
            <person name="Goolsby J.A."/>
            <person name="Tidwell J."/>
            <person name="Bellgard S.E."/>
            <person name="Bellgard M.I."/>
        </authorList>
    </citation>
    <scope>NUCLEOTIDE SEQUENCE</scope>
    <source>
        <tissue evidence="2">Shoot tissue taken approximately 20 cm above the soil surface</tissue>
    </source>
</reference>